<feature type="region of interest" description="Disordered" evidence="1">
    <location>
        <begin position="164"/>
        <end position="196"/>
    </location>
</feature>
<protein>
    <submittedName>
        <fullName evidence="2">Histone-lysine N-methyltransferase trr</fullName>
    </submittedName>
</protein>
<reference evidence="2 3" key="1">
    <citation type="journal article" date="2015" name="Genome Biol. Evol.">
        <title>The genome of winter moth (Operophtera brumata) provides a genomic perspective on sexual dimorphism and phenology.</title>
        <authorList>
            <person name="Derks M.F."/>
            <person name="Smit S."/>
            <person name="Salis L."/>
            <person name="Schijlen E."/>
            <person name="Bossers A."/>
            <person name="Mateman C."/>
            <person name="Pijl A.S."/>
            <person name="de Ridder D."/>
            <person name="Groenen M.A."/>
            <person name="Visser M.E."/>
            <person name="Megens H.J."/>
        </authorList>
    </citation>
    <scope>NUCLEOTIDE SEQUENCE [LARGE SCALE GENOMIC DNA]</scope>
    <source>
        <strain evidence="2">WM2013NL</strain>
        <tissue evidence="2">Head and thorax</tissue>
    </source>
</reference>
<gene>
    <name evidence="2" type="ORF">OBRU01_24107</name>
</gene>
<accession>A0A0L7KNI0</accession>
<feature type="compositionally biased region" description="Polar residues" evidence="1">
    <location>
        <begin position="182"/>
        <end position="196"/>
    </location>
</feature>
<proteinExistence type="predicted"/>
<evidence type="ECO:0000313" key="2">
    <source>
        <dbReference type="EMBL" id="KOB64534.1"/>
    </source>
</evidence>
<keyword evidence="2" id="KW-0808">Transferase</keyword>
<keyword evidence="3" id="KW-1185">Reference proteome</keyword>
<dbReference type="Proteomes" id="UP000037510">
    <property type="component" value="Unassembled WGS sequence"/>
</dbReference>
<dbReference type="AlphaFoldDB" id="A0A0L7KNI0"/>
<feature type="non-terminal residue" evidence="2">
    <location>
        <position position="1"/>
    </location>
</feature>
<sequence>NQPECPGASLRPATPEGYRELRDFKIDPDCSDSEGEDVMAALAAFNDSDHTITISLNQDDTTNSGIKIKIEADECQLKPTEDSTALKNAILGPQTEAEVPPTAPETQTVAKTESISETGGSSQASTISPKDDLSLLNINIDNMVRDSLPDMDSNDVDEIFKGVLTDDSQESQESSVSYVNSMAGTPYSQPRRQLQSPMDSYASPYHTDFGSKSVSFWLY</sequence>
<name>A0A0L7KNI0_OPEBR</name>
<feature type="region of interest" description="Disordered" evidence="1">
    <location>
        <begin position="94"/>
        <end position="128"/>
    </location>
</feature>
<feature type="compositionally biased region" description="Low complexity" evidence="1">
    <location>
        <begin position="171"/>
        <end position="181"/>
    </location>
</feature>
<organism evidence="2 3">
    <name type="scientific">Operophtera brumata</name>
    <name type="common">Winter moth</name>
    <name type="synonym">Phalaena brumata</name>
    <dbReference type="NCBI Taxonomy" id="104452"/>
    <lineage>
        <taxon>Eukaryota</taxon>
        <taxon>Metazoa</taxon>
        <taxon>Ecdysozoa</taxon>
        <taxon>Arthropoda</taxon>
        <taxon>Hexapoda</taxon>
        <taxon>Insecta</taxon>
        <taxon>Pterygota</taxon>
        <taxon>Neoptera</taxon>
        <taxon>Endopterygota</taxon>
        <taxon>Lepidoptera</taxon>
        <taxon>Glossata</taxon>
        <taxon>Ditrysia</taxon>
        <taxon>Geometroidea</taxon>
        <taxon>Geometridae</taxon>
        <taxon>Larentiinae</taxon>
        <taxon>Operophtera</taxon>
    </lineage>
</organism>
<dbReference type="EMBL" id="JTDY01008520">
    <property type="protein sequence ID" value="KOB64534.1"/>
    <property type="molecule type" value="Genomic_DNA"/>
</dbReference>
<keyword evidence="2" id="KW-0489">Methyltransferase</keyword>
<evidence type="ECO:0000256" key="1">
    <source>
        <dbReference type="SAM" id="MobiDB-lite"/>
    </source>
</evidence>
<evidence type="ECO:0000313" key="3">
    <source>
        <dbReference type="Proteomes" id="UP000037510"/>
    </source>
</evidence>
<feature type="compositionally biased region" description="Polar residues" evidence="1">
    <location>
        <begin position="104"/>
        <end position="128"/>
    </location>
</feature>
<comment type="caution">
    <text evidence="2">The sequence shown here is derived from an EMBL/GenBank/DDBJ whole genome shotgun (WGS) entry which is preliminary data.</text>
</comment>
<dbReference type="GO" id="GO:0008168">
    <property type="term" value="F:methyltransferase activity"/>
    <property type="evidence" value="ECO:0007669"/>
    <property type="project" value="UniProtKB-KW"/>
</dbReference>
<dbReference type="GO" id="GO:0032259">
    <property type="term" value="P:methylation"/>
    <property type="evidence" value="ECO:0007669"/>
    <property type="project" value="UniProtKB-KW"/>
</dbReference>